<dbReference type="Proteomes" id="UP000596742">
    <property type="component" value="Unassembled WGS sequence"/>
</dbReference>
<dbReference type="OrthoDB" id="6612379at2759"/>
<evidence type="ECO:0000313" key="3">
    <source>
        <dbReference type="Proteomes" id="UP000596742"/>
    </source>
</evidence>
<dbReference type="EMBL" id="UYJE01003339">
    <property type="protein sequence ID" value="VDI18471.1"/>
    <property type="molecule type" value="Genomic_DNA"/>
</dbReference>
<proteinExistence type="predicted"/>
<dbReference type="PANTHER" id="PTHR47160">
    <property type="entry name" value="PUTATIVE-RELATED"/>
    <property type="match status" value="1"/>
</dbReference>
<sequence length="375" mass="43180">MVCSHFALVVNSRDAPWDAQTLETAQKLPTFESKRSSLYRTRHKLYPGIPNTRPRIQLEGKFRQTTSREPFLQAEDGDINKLLIFTTAENLRQLCTADTVYCDGTFYTAPPMFDSIFTIHAFVGTAMFPLVYSLLPQRDGECYIRFFNLLKNIANQHNLNFHPNKVSLDFECASRNAVSHVFPNAELKGCLFHYAKAIWKKTQEYGLQTQYKDVPDVNKLVRRAAALPLLPLDRVEDYWLHALENAPQSDACTKLTDYIVLTWLEGRYPQPTWNHHQTEGPRTNNHLEGWHNKLKKRVKTAHPNIFEIINVLKKEQAANEVKKVQYAAGGKMRGKAKKYREIEERFATLKESLHNGTKDYIQYGDAASYILKLGN</sequence>
<dbReference type="AlphaFoldDB" id="A0A8B6DH06"/>
<name>A0A8B6DH06_MYTGA</name>
<evidence type="ECO:0000313" key="2">
    <source>
        <dbReference type="EMBL" id="VDI18471.1"/>
    </source>
</evidence>
<reference evidence="2" key="1">
    <citation type="submission" date="2018-11" db="EMBL/GenBank/DDBJ databases">
        <authorList>
            <person name="Alioto T."/>
            <person name="Alioto T."/>
        </authorList>
    </citation>
    <scope>NUCLEOTIDE SEQUENCE</scope>
</reference>
<evidence type="ECO:0000259" key="1">
    <source>
        <dbReference type="Pfam" id="PF10551"/>
    </source>
</evidence>
<feature type="domain" description="MULE transposase" evidence="1">
    <location>
        <begin position="100"/>
        <end position="196"/>
    </location>
</feature>
<organism evidence="2 3">
    <name type="scientific">Mytilus galloprovincialis</name>
    <name type="common">Mediterranean mussel</name>
    <dbReference type="NCBI Taxonomy" id="29158"/>
    <lineage>
        <taxon>Eukaryota</taxon>
        <taxon>Metazoa</taxon>
        <taxon>Spiralia</taxon>
        <taxon>Lophotrochozoa</taxon>
        <taxon>Mollusca</taxon>
        <taxon>Bivalvia</taxon>
        <taxon>Autobranchia</taxon>
        <taxon>Pteriomorphia</taxon>
        <taxon>Mytilida</taxon>
        <taxon>Mytiloidea</taxon>
        <taxon>Mytilidae</taxon>
        <taxon>Mytilinae</taxon>
        <taxon>Mytilus</taxon>
    </lineage>
</organism>
<protein>
    <recommendedName>
        <fullName evidence="1">MULE transposase domain-containing protein</fullName>
    </recommendedName>
</protein>
<gene>
    <name evidence="2" type="ORF">MGAL_10B037874</name>
</gene>
<comment type="caution">
    <text evidence="2">The sequence shown here is derived from an EMBL/GenBank/DDBJ whole genome shotgun (WGS) entry which is preliminary data.</text>
</comment>
<keyword evidence="3" id="KW-1185">Reference proteome</keyword>
<dbReference type="Pfam" id="PF10551">
    <property type="entry name" value="MULE"/>
    <property type="match status" value="1"/>
</dbReference>
<accession>A0A8B6DH06</accession>
<dbReference type="PANTHER" id="PTHR47160:SF10">
    <property type="entry name" value="MULE TRANSPOSASE DOMAIN-CONTAINING PROTEIN"/>
    <property type="match status" value="1"/>
</dbReference>
<dbReference type="InterPro" id="IPR018289">
    <property type="entry name" value="MULE_transposase_dom"/>
</dbReference>